<feature type="transmembrane region" description="Helical" evidence="1">
    <location>
        <begin position="87"/>
        <end position="108"/>
    </location>
</feature>
<reference evidence="2 5" key="3">
    <citation type="submission" date="2016-04" db="EMBL/GenBank/DDBJ databases">
        <title>Complete genome sequence of Thermococcus chitonophagus type strain GC74.</title>
        <authorList>
            <person name="Oger P.M."/>
        </authorList>
    </citation>
    <scope>NUCLEOTIDE SEQUENCE [LARGE SCALE GENOMIC DNA]</scope>
    <source>
        <strain evidence="2 5">GC74</strain>
    </source>
</reference>
<accession>A0A160VRG1</accession>
<keyword evidence="1" id="KW-0812">Transmembrane</keyword>
<protein>
    <recommendedName>
        <fullName evidence="6">DUF3267 domain-containing protein</fullName>
    </recommendedName>
</protein>
<evidence type="ECO:0000256" key="1">
    <source>
        <dbReference type="SAM" id="Phobius"/>
    </source>
</evidence>
<keyword evidence="1" id="KW-1133">Transmembrane helix</keyword>
<dbReference type="KEGG" id="tch:CHITON_0784"/>
<sequence>MRFLEFTRIVVKALLRVFLGVGLIILAGAILLGKLKCLINSSLNLGIFVSIFLMVYLHEVGHYIPLRHRKIDVKREGIGIRISTTPPVPPSAIFLSALLPLLVAVGFSLIFKNWIFIVLWLAVGAMTLIDAVEVI</sequence>
<dbReference type="AlphaFoldDB" id="A0A160VRG1"/>
<dbReference type="GeneID" id="33321972"/>
<keyword evidence="5" id="KW-1185">Reference proteome</keyword>
<evidence type="ECO:0000313" key="2">
    <source>
        <dbReference type="EMBL" id="ASJ16533.1"/>
    </source>
</evidence>
<reference evidence="4" key="1">
    <citation type="submission" date="2016-01" db="EMBL/GenBank/DDBJ databases">
        <authorList>
            <person name="Vorgias C.E."/>
        </authorList>
    </citation>
    <scope>NUCLEOTIDE SEQUENCE [LARGE SCALE GENOMIC DNA]</scope>
</reference>
<dbReference type="EMBL" id="CP015193">
    <property type="protein sequence ID" value="ASJ16533.1"/>
    <property type="molecule type" value="Genomic_DNA"/>
</dbReference>
<evidence type="ECO:0000313" key="3">
    <source>
        <dbReference type="EMBL" id="CUX77563.1"/>
    </source>
</evidence>
<reference evidence="3" key="2">
    <citation type="submission" date="2016-01" db="EMBL/GenBank/DDBJ databases">
        <authorList>
            <person name="Oliw E.H."/>
        </authorList>
    </citation>
    <scope>NUCLEOTIDE SEQUENCE</scope>
    <source>
        <strain evidence="3">1</strain>
    </source>
</reference>
<dbReference type="OrthoDB" id="102546at2157"/>
<keyword evidence="1" id="KW-0472">Membrane</keyword>
<feature type="transmembrane region" description="Helical" evidence="1">
    <location>
        <begin position="9"/>
        <end position="33"/>
    </location>
</feature>
<name>A0A160VRG1_9EURY</name>
<organism evidence="3 4">
    <name type="scientific">Thermococcus chitonophagus</name>
    <dbReference type="NCBI Taxonomy" id="54262"/>
    <lineage>
        <taxon>Archaea</taxon>
        <taxon>Methanobacteriati</taxon>
        <taxon>Methanobacteriota</taxon>
        <taxon>Thermococci</taxon>
        <taxon>Thermococcales</taxon>
        <taxon>Thermococcaceae</taxon>
        <taxon>Thermococcus</taxon>
    </lineage>
</organism>
<proteinExistence type="predicted"/>
<dbReference type="Proteomes" id="UP000093069">
    <property type="component" value="Chromosome I"/>
</dbReference>
<dbReference type="STRING" id="54262.CHITON_0784"/>
<dbReference type="EMBL" id="LN999010">
    <property type="protein sequence ID" value="CUX77563.1"/>
    <property type="molecule type" value="Genomic_DNA"/>
</dbReference>
<dbReference type="RefSeq" id="WP_068576954.1">
    <property type="nucleotide sequence ID" value="NZ_CP015193.1"/>
</dbReference>
<feature type="transmembrane region" description="Helical" evidence="1">
    <location>
        <begin position="45"/>
        <end position="66"/>
    </location>
</feature>
<feature type="transmembrane region" description="Helical" evidence="1">
    <location>
        <begin position="114"/>
        <end position="132"/>
    </location>
</feature>
<gene>
    <name evidence="2" type="ORF">A3L04_05310</name>
    <name evidence="3" type="ORF">CHITON_0784</name>
</gene>
<evidence type="ECO:0000313" key="5">
    <source>
        <dbReference type="Proteomes" id="UP000250189"/>
    </source>
</evidence>
<evidence type="ECO:0008006" key="6">
    <source>
        <dbReference type="Google" id="ProtNLM"/>
    </source>
</evidence>
<dbReference type="Proteomes" id="UP000250189">
    <property type="component" value="Chromosome"/>
</dbReference>
<evidence type="ECO:0000313" key="4">
    <source>
        <dbReference type="Proteomes" id="UP000093069"/>
    </source>
</evidence>